<dbReference type="Proteomes" id="UP001500804">
    <property type="component" value="Unassembled WGS sequence"/>
</dbReference>
<name>A0ABP9NLY7_9PSEU</name>
<proteinExistence type="predicted"/>
<keyword evidence="2" id="KW-1185">Reference proteome</keyword>
<accession>A0ABP9NLY7</accession>
<dbReference type="RefSeq" id="WP_345606868.1">
    <property type="nucleotide sequence ID" value="NZ_BAABJO010000015.1"/>
</dbReference>
<evidence type="ECO:0000313" key="1">
    <source>
        <dbReference type="EMBL" id="GAA5126064.1"/>
    </source>
</evidence>
<protein>
    <submittedName>
        <fullName evidence="1">Uncharacterized protein</fullName>
    </submittedName>
</protein>
<comment type="caution">
    <text evidence="1">The sequence shown here is derived from an EMBL/GenBank/DDBJ whole genome shotgun (WGS) entry which is preliminary data.</text>
</comment>
<dbReference type="EMBL" id="BAABJO010000015">
    <property type="protein sequence ID" value="GAA5126064.1"/>
    <property type="molecule type" value="Genomic_DNA"/>
</dbReference>
<sequence>MRTFRVRPTDSEGTAMKGDRVEIVIDAGSGTTRTYEIEATRAGRKVGITHGRGVVEVSEITRGGSTVRTARFLANRVLALVEHPAADNPVADELVPALRSV</sequence>
<gene>
    <name evidence="1" type="ORF">GCM10023320_41330</name>
</gene>
<evidence type="ECO:0000313" key="2">
    <source>
        <dbReference type="Proteomes" id="UP001500804"/>
    </source>
</evidence>
<reference evidence="2" key="1">
    <citation type="journal article" date="2019" name="Int. J. Syst. Evol. Microbiol.">
        <title>The Global Catalogue of Microorganisms (GCM) 10K type strain sequencing project: providing services to taxonomists for standard genome sequencing and annotation.</title>
        <authorList>
            <consortium name="The Broad Institute Genomics Platform"/>
            <consortium name="The Broad Institute Genome Sequencing Center for Infectious Disease"/>
            <person name="Wu L."/>
            <person name="Ma J."/>
        </authorList>
    </citation>
    <scope>NUCLEOTIDE SEQUENCE [LARGE SCALE GENOMIC DNA]</scope>
    <source>
        <strain evidence="2">JCM 18302</strain>
    </source>
</reference>
<organism evidence="1 2">
    <name type="scientific">Pseudonocardia adelaidensis</name>
    <dbReference type="NCBI Taxonomy" id="648754"/>
    <lineage>
        <taxon>Bacteria</taxon>
        <taxon>Bacillati</taxon>
        <taxon>Actinomycetota</taxon>
        <taxon>Actinomycetes</taxon>
        <taxon>Pseudonocardiales</taxon>
        <taxon>Pseudonocardiaceae</taxon>
        <taxon>Pseudonocardia</taxon>
    </lineage>
</organism>